<sequence length="99" mass="11169">MTTDKPKWWQDWIVYALIGLLLILPAYVGGYYLLGDCRSYLMEGPSIVEPDLEICHFRHFDSGFLRIAFGPLGWAEAKLRGERVRLSSPGASNDYETGG</sequence>
<keyword evidence="1" id="KW-1133">Transmembrane helix</keyword>
<proteinExistence type="predicted"/>
<reference evidence="2 3" key="1">
    <citation type="submission" date="2019-02" db="EMBL/GenBank/DDBJ databases">
        <title>Deep-cultivation of Planctomycetes and their phenomic and genomic characterization uncovers novel biology.</title>
        <authorList>
            <person name="Wiegand S."/>
            <person name="Jogler M."/>
            <person name="Boedeker C."/>
            <person name="Pinto D."/>
            <person name="Vollmers J."/>
            <person name="Rivas-Marin E."/>
            <person name="Kohn T."/>
            <person name="Peeters S.H."/>
            <person name="Heuer A."/>
            <person name="Rast P."/>
            <person name="Oberbeckmann S."/>
            <person name="Bunk B."/>
            <person name="Jeske O."/>
            <person name="Meyerdierks A."/>
            <person name="Storesund J.E."/>
            <person name="Kallscheuer N."/>
            <person name="Luecker S."/>
            <person name="Lage O.M."/>
            <person name="Pohl T."/>
            <person name="Merkel B.J."/>
            <person name="Hornburger P."/>
            <person name="Mueller R.-W."/>
            <person name="Bruemmer F."/>
            <person name="Labrenz M."/>
            <person name="Spormann A.M."/>
            <person name="Op den Camp H."/>
            <person name="Overmann J."/>
            <person name="Amann R."/>
            <person name="Jetten M.S.M."/>
            <person name="Mascher T."/>
            <person name="Medema M.H."/>
            <person name="Devos D.P."/>
            <person name="Kaster A.-K."/>
            <person name="Ovreas L."/>
            <person name="Rohde M."/>
            <person name="Galperin M.Y."/>
            <person name="Jogler C."/>
        </authorList>
    </citation>
    <scope>NUCLEOTIDE SEQUENCE [LARGE SCALE GENOMIC DNA]</scope>
    <source>
        <strain evidence="2 3">Mal52</strain>
    </source>
</reference>
<dbReference type="EMBL" id="CP036276">
    <property type="protein sequence ID" value="QDU43777.1"/>
    <property type="molecule type" value="Genomic_DNA"/>
</dbReference>
<dbReference type="AlphaFoldDB" id="A0A517ZMU6"/>
<evidence type="ECO:0000313" key="3">
    <source>
        <dbReference type="Proteomes" id="UP000319383"/>
    </source>
</evidence>
<organism evidence="2 3">
    <name type="scientific">Symmachiella dynata</name>
    <dbReference type="NCBI Taxonomy" id="2527995"/>
    <lineage>
        <taxon>Bacteria</taxon>
        <taxon>Pseudomonadati</taxon>
        <taxon>Planctomycetota</taxon>
        <taxon>Planctomycetia</taxon>
        <taxon>Planctomycetales</taxon>
        <taxon>Planctomycetaceae</taxon>
        <taxon>Symmachiella</taxon>
    </lineage>
</organism>
<dbReference type="Proteomes" id="UP000319383">
    <property type="component" value="Chromosome"/>
</dbReference>
<feature type="transmembrane region" description="Helical" evidence="1">
    <location>
        <begin position="12"/>
        <end position="34"/>
    </location>
</feature>
<gene>
    <name evidence="2" type="ORF">Mal52_22530</name>
</gene>
<dbReference type="KEGG" id="sdyn:Mal52_22530"/>
<evidence type="ECO:0000256" key="1">
    <source>
        <dbReference type="SAM" id="Phobius"/>
    </source>
</evidence>
<protein>
    <submittedName>
        <fullName evidence="2">Uncharacterized protein</fullName>
    </submittedName>
</protein>
<keyword evidence="3" id="KW-1185">Reference proteome</keyword>
<keyword evidence="1" id="KW-0812">Transmembrane</keyword>
<evidence type="ECO:0000313" key="2">
    <source>
        <dbReference type="EMBL" id="QDU43777.1"/>
    </source>
</evidence>
<accession>A0A517ZMU6</accession>
<name>A0A517ZMU6_9PLAN</name>
<keyword evidence="1" id="KW-0472">Membrane</keyword>